<keyword evidence="7 8" id="KW-0234">DNA repair</keyword>
<evidence type="ECO:0000256" key="9">
    <source>
        <dbReference type="PROSITE-ProRule" id="PRU10072"/>
    </source>
</evidence>
<evidence type="ECO:0000313" key="11">
    <source>
        <dbReference type="EMBL" id="AVG24401.1"/>
    </source>
</evidence>
<dbReference type="KEGG" id="psai:C3B54_111459"/>
<dbReference type="PROSITE" id="PS00130">
    <property type="entry name" value="U_DNA_GLYCOSYLASE"/>
    <property type="match status" value="1"/>
</dbReference>
<dbReference type="GO" id="GO:0004844">
    <property type="term" value="F:uracil DNA N-glycosylase activity"/>
    <property type="evidence" value="ECO:0007669"/>
    <property type="project" value="UniProtKB-UniRule"/>
</dbReference>
<dbReference type="HAMAP" id="MF_00148">
    <property type="entry name" value="UDG"/>
    <property type="match status" value="1"/>
</dbReference>
<comment type="subcellular location">
    <subcellularLocation>
        <location evidence="8">Cytoplasm</location>
    </subcellularLocation>
</comment>
<comment type="similarity">
    <text evidence="3 8">Belongs to the uracil-DNA glycosylase (UDG) superfamily. UNG family.</text>
</comment>
<dbReference type="SUPFAM" id="SSF52141">
    <property type="entry name" value="Uracil-DNA glycosylase-like"/>
    <property type="match status" value="1"/>
</dbReference>
<name>A0A2L2BRX0_9MICO</name>
<dbReference type="InterPro" id="IPR036895">
    <property type="entry name" value="Uracil-DNA_glycosylase-like_sf"/>
</dbReference>
<organism evidence="11 12">
    <name type="scientific">Pontimonas salivibrio</name>
    <dbReference type="NCBI Taxonomy" id="1159327"/>
    <lineage>
        <taxon>Bacteria</taxon>
        <taxon>Bacillati</taxon>
        <taxon>Actinomycetota</taxon>
        <taxon>Actinomycetes</taxon>
        <taxon>Micrococcales</taxon>
        <taxon>Microbacteriaceae</taxon>
        <taxon>Pontimonas</taxon>
    </lineage>
</organism>
<comment type="catalytic activity">
    <reaction evidence="1 8">
        <text>Hydrolyzes single-stranded DNA or mismatched double-stranded DNA and polynucleotides, releasing free uracil.</text>
        <dbReference type="EC" id="3.2.2.27"/>
    </reaction>
</comment>
<evidence type="ECO:0000256" key="4">
    <source>
        <dbReference type="ARBA" id="ARBA00012030"/>
    </source>
</evidence>
<dbReference type="Pfam" id="PF03167">
    <property type="entry name" value="UDG"/>
    <property type="match status" value="1"/>
</dbReference>
<protein>
    <recommendedName>
        <fullName evidence="4 8">Uracil-DNA glycosylase</fullName>
        <shortName evidence="8">UDG</shortName>
        <ecNumber evidence="4 8">3.2.2.27</ecNumber>
    </recommendedName>
</protein>
<dbReference type="EC" id="3.2.2.27" evidence="4 8"/>
<feature type="active site" description="Proton acceptor" evidence="8 9">
    <location>
        <position position="74"/>
    </location>
</feature>
<evidence type="ECO:0000256" key="2">
    <source>
        <dbReference type="ARBA" id="ARBA00002631"/>
    </source>
</evidence>
<dbReference type="CDD" id="cd10027">
    <property type="entry name" value="UDG-F1-like"/>
    <property type="match status" value="1"/>
</dbReference>
<keyword evidence="8" id="KW-0963">Cytoplasm</keyword>
<evidence type="ECO:0000256" key="3">
    <source>
        <dbReference type="ARBA" id="ARBA00008184"/>
    </source>
</evidence>
<sequence>MPTSSTHWADTLPETLPSAWAEALGADTLDQLAAIGARLDVRAPHESILPAPEKVFRALEVPPDRVRVVIVGQDPYPNPQHAMGLAFSVPRGVWPLPPSARNIRSELEADLGINTGEHFALDSWVDQGVLLINRHLTTAVGAPAAHKDLGWSVFTDALIDEVVAKSPQAVAIVWGAQARQLVPRLGPLGVIESAHPSPLSAHRGFFGSKPFSRANALWIERGLPAIDWSL</sequence>
<dbReference type="InterPro" id="IPR018085">
    <property type="entry name" value="Ura-DNA_Glyclase_AS"/>
</dbReference>
<gene>
    <name evidence="8" type="primary">ung</name>
    <name evidence="11" type="ORF">C3B54_111459</name>
</gene>
<dbReference type="GO" id="GO:0097510">
    <property type="term" value="P:base-excision repair, AP site formation via deaminated base removal"/>
    <property type="evidence" value="ECO:0007669"/>
    <property type="project" value="TreeGrafter"/>
</dbReference>
<keyword evidence="12" id="KW-1185">Reference proteome</keyword>
<dbReference type="PANTHER" id="PTHR11264">
    <property type="entry name" value="URACIL-DNA GLYCOSYLASE"/>
    <property type="match status" value="1"/>
</dbReference>
<dbReference type="Proteomes" id="UP000243077">
    <property type="component" value="Chromosome"/>
</dbReference>
<reference evidence="11 12" key="1">
    <citation type="submission" date="2018-02" db="EMBL/GenBank/DDBJ databases">
        <title>Complete genome of the streamlined marine actinobacterium Pontimonas salivibrio CL-TW6 adapted to coastal planktonic lifestype.</title>
        <authorList>
            <person name="Cho B.C."/>
            <person name="Hardies S.C."/>
            <person name="Jang G.I."/>
            <person name="Hwang C.Y."/>
        </authorList>
    </citation>
    <scope>NUCLEOTIDE SEQUENCE [LARGE SCALE GENOMIC DNA]</scope>
    <source>
        <strain evidence="11 12">CL-TW6</strain>
    </source>
</reference>
<feature type="domain" description="Uracil-DNA glycosylase-like" evidence="10">
    <location>
        <begin position="59"/>
        <end position="217"/>
    </location>
</feature>
<dbReference type="InterPro" id="IPR005122">
    <property type="entry name" value="Uracil-DNA_glycosylase-like"/>
</dbReference>
<dbReference type="RefSeq" id="WP_245867872.1">
    <property type="nucleotide sequence ID" value="NZ_CP026923.1"/>
</dbReference>
<proteinExistence type="inferred from homology"/>
<dbReference type="Gene3D" id="3.40.470.10">
    <property type="entry name" value="Uracil-DNA glycosylase-like domain"/>
    <property type="match status" value="1"/>
</dbReference>
<dbReference type="AlphaFoldDB" id="A0A2L2BRX0"/>
<dbReference type="SMART" id="SM00986">
    <property type="entry name" value="UDG"/>
    <property type="match status" value="1"/>
</dbReference>
<evidence type="ECO:0000256" key="1">
    <source>
        <dbReference type="ARBA" id="ARBA00001400"/>
    </source>
</evidence>
<evidence type="ECO:0000256" key="5">
    <source>
        <dbReference type="ARBA" id="ARBA00022763"/>
    </source>
</evidence>
<evidence type="ECO:0000313" key="12">
    <source>
        <dbReference type="Proteomes" id="UP000243077"/>
    </source>
</evidence>
<evidence type="ECO:0000256" key="8">
    <source>
        <dbReference type="HAMAP-Rule" id="MF_00148"/>
    </source>
</evidence>
<dbReference type="SMART" id="SM00987">
    <property type="entry name" value="UreE_C"/>
    <property type="match status" value="1"/>
</dbReference>
<dbReference type="NCBIfam" id="NF003592">
    <property type="entry name" value="PRK05254.1-5"/>
    <property type="match status" value="1"/>
</dbReference>
<dbReference type="GO" id="GO:0005737">
    <property type="term" value="C:cytoplasm"/>
    <property type="evidence" value="ECO:0007669"/>
    <property type="project" value="UniProtKB-SubCell"/>
</dbReference>
<keyword evidence="11" id="KW-0326">Glycosidase</keyword>
<dbReference type="InterPro" id="IPR002043">
    <property type="entry name" value="UDG_fam1"/>
</dbReference>
<evidence type="ECO:0000256" key="7">
    <source>
        <dbReference type="ARBA" id="ARBA00023204"/>
    </source>
</evidence>
<dbReference type="NCBIfam" id="NF003588">
    <property type="entry name" value="PRK05254.1-1"/>
    <property type="match status" value="1"/>
</dbReference>
<keyword evidence="6 8" id="KW-0378">Hydrolase</keyword>
<accession>A0A2L2BRX0</accession>
<evidence type="ECO:0000256" key="6">
    <source>
        <dbReference type="ARBA" id="ARBA00022801"/>
    </source>
</evidence>
<dbReference type="EMBL" id="CP026923">
    <property type="protein sequence ID" value="AVG24401.1"/>
    <property type="molecule type" value="Genomic_DNA"/>
</dbReference>
<dbReference type="PANTHER" id="PTHR11264:SF0">
    <property type="entry name" value="URACIL-DNA GLYCOSYLASE"/>
    <property type="match status" value="1"/>
</dbReference>
<evidence type="ECO:0000259" key="10">
    <source>
        <dbReference type="SMART" id="SM00986"/>
    </source>
</evidence>
<keyword evidence="5 8" id="KW-0227">DNA damage</keyword>
<comment type="function">
    <text evidence="2 8">Excises uracil residues from the DNA which can arise as a result of misincorporation of dUMP residues by DNA polymerase or due to deamination of cytosine.</text>
</comment>